<dbReference type="SUPFAM" id="SSF51735">
    <property type="entry name" value="NAD(P)-binding Rossmann-fold domains"/>
    <property type="match status" value="3"/>
</dbReference>
<dbReference type="InterPro" id="IPR020841">
    <property type="entry name" value="PKS_Beta-ketoAc_synthase_dom"/>
</dbReference>
<evidence type="ECO:0000256" key="1">
    <source>
        <dbReference type="ARBA" id="ARBA00004792"/>
    </source>
</evidence>
<dbReference type="InterPro" id="IPR036736">
    <property type="entry name" value="ACP-like_sf"/>
</dbReference>
<feature type="compositionally biased region" description="Basic and acidic residues" evidence="10">
    <location>
        <begin position="451"/>
        <end position="462"/>
    </location>
</feature>
<evidence type="ECO:0000256" key="8">
    <source>
        <dbReference type="ARBA" id="ARBA00023315"/>
    </source>
</evidence>
<dbReference type="SMART" id="SM00823">
    <property type="entry name" value="PKS_PP"/>
    <property type="match status" value="1"/>
</dbReference>
<keyword evidence="3" id="KW-0597">Phosphoprotein</keyword>
<dbReference type="InterPro" id="IPR032821">
    <property type="entry name" value="PKS_assoc"/>
</dbReference>
<dbReference type="InterPro" id="IPR014031">
    <property type="entry name" value="Ketoacyl_synth_C"/>
</dbReference>
<dbReference type="Pfam" id="PF21089">
    <property type="entry name" value="PKS_DH_N"/>
    <property type="match status" value="1"/>
</dbReference>
<feature type="region of interest" description="Disordered" evidence="10">
    <location>
        <begin position="436"/>
        <end position="473"/>
    </location>
</feature>
<feature type="compositionally biased region" description="Acidic residues" evidence="10">
    <location>
        <begin position="437"/>
        <end position="446"/>
    </location>
</feature>
<proteinExistence type="predicted"/>
<dbReference type="Pfam" id="PF14765">
    <property type="entry name" value="PS-DH"/>
    <property type="match status" value="1"/>
</dbReference>
<evidence type="ECO:0000259" key="11">
    <source>
        <dbReference type="PROSITE" id="PS50075"/>
    </source>
</evidence>
<evidence type="ECO:0000256" key="3">
    <source>
        <dbReference type="ARBA" id="ARBA00022553"/>
    </source>
</evidence>
<dbReference type="GO" id="GO:0031177">
    <property type="term" value="F:phosphopantetheine binding"/>
    <property type="evidence" value="ECO:0007669"/>
    <property type="project" value="InterPro"/>
</dbReference>
<evidence type="ECO:0000256" key="10">
    <source>
        <dbReference type="SAM" id="MobiDB-lite"/>
    </source>
</evidence>
<dbReference type="PROSITE" id="PS50075">
    <property type="entry name" value="CARRIER"/>
    <property type="match status" value="1"/>
</dbReference>
<dbReference type="Pfam" id="PF00107">
    <property type="entry name" value="ADH_zinc_N"/>
    <property type="match status" value="1"/>
</dbReference>
<dbReference type="SUPFAM" id="SSF47336">
    <property type="entry name" value="ACP-like"/>
    <property type="match status" value="1"/>
</dbReference>
<evidence type="ECO:0000256" key="6">
    <source>
        <dbReference type="ARBA" id="ARBA00023194"/>
    </source>
</evidence>
<dbReference type="Gene3D" id="3.40.50.11460">
    <property type="match status" value="1"/>
</dbReference>
<dbReference type="GO" id="GO:0005737">
    <property type="term" value="C:cytoplasm"/>
    <property type="evidence" value="ECO:0007669"/>
    <property type="project" value="TreeGrafter"/>
</dbReference>
<dbReference type="SUPFAM" id="SSF53901">
    <property type="entry name" value="Thiolase-like"/>
    <property type="match status" value="1"/>
</dbReference>
<dbReference type="InterPro" id="IPR050091">
    <property type="entry name" value="PKS_NRPS_Biosynth_Enz"/>
</dbReference>
<protein>
    <submittedName>
        <fullName evidence="14">Acyl transferase domain-containing protein</fullName>
    </submittedName>
</protein>
<dbReference type="InterPro" id="IPR020843">
    <property type="entry name" value="ER"/>
</dbReference>
<dbReference type="GO" id="GO:0017000">
    <property type="term" value="P:antibiotic biosynthetic process"/>
    <property type="evidence" value="ECO:0007669"/>
    <property type="project" value="UniProtKB-KW"/>
</dbReference>
<organism evidence="14 15">
    <name type="scientific">Streptomyces qinglanensis</name>
    <dbReference type="NCBI Taxonomy" id="943816"/>
    <lineage>
        <taxon>Bacteria</taxon>
        <taxon>Bacillati</taxon>
        <taxon>Actinomycetota</taxon>
        <taxon>Actinomycetes</taxon>
        <taxon>Kitasatosporales</taxon>
        <taxon>Streptomycetaceae</taxon>
        <taxon>Streptomyces</taxon>
    </lineage>
</organism>
<dbReference type="PROSITE" id="PS00606">
    <property type="entry name" value="KS3_1"/>
    <property type="match status" value="1"/>
</dbReference>
<dbReference type="InterPro" id="IPR001227">
    <property type="entry name" value="Ac_transferase_dom_sf"/>
</dbReference>
<dbReference type="SMART" id="SM00825">
    <property type="entry name" value="PKS_KS"/>
    <property type="match status" value="1"/>
</dbReference>
<dbReference type="Gene3D" id="1.10.1200.10">
    <property type="entry name" value="ACP-like"/>
    <property type="match status" value="1"/>
</dbReference>
<comment type="pathway">
    <text evidence="1">Antibiotic biosynthesis.</text>
</comment>
<dbReference type="Proteomes" id="UP000182841">
    <property type="component" value="Unassembled WGS sequence"/>
</dbReference>
<dbReference type="SUPFAM" id="SSF50129">
    <property type="entry name" value="GroES-like"/>
    <property type="match status" value="1"/>
</dbReference>
<dbReference type="SUPFAM" id="SSF55048">
    <property type="entry name" value="Probable ACP-binding domain of malonyl-CoA ACP transacylase"/>
    <property type="match status" value="1"/>
</dbReference>
<dbReference type="InterPro" id="IPR013154">
    <property type="entry name" value="ADH-like_N"/>
</dbReference>
<feature type="region of interest" description="Disordered" evidence="10">
    <location>
        <begin position="2154"/>
        <end position="2176"/>
    </location>
</feature>
<dbReference type="InterPro" id="IPR016036">
    <property type="entry name" value="Malonyl_transacylase_ACP-bd"/>
</dbReference>
<dbReference type="GO" id="GO:0004315">
    <property type="term" value="F:3-oxoacyl-[acyl-carrier-protein] synthase activity"/>
    <property type="evidence" value="ECO:0007669"/>
    <property type="project" value="InterPro"/>
</dbReference>
<feature type="active site" description="Proton donor; for dehydratase activity" evidence="9">
    <location>
        <position position="1138"/>
    </location>
</feature>
<dbReference type="InterPro" id="IPR020806">
    <property type="entry name" value="PKS_PP-bd"/>
</dbReference>
<feature type="region of interest" description="C-terminal hotdog fold" evidence="9">
    <location>
        <begin position="1072"/>
        <end position="1222"/>
    </location>
</feature>
<dbReference type="PROSITE" id="PS52019">
    <property type="entry name" value="PKS_MFAS_DH"/>
    <property type="match status" value="1"/>
</dbReference>
<dbReference type="Pfam" id="PF00550">
    <property type="entry name" value="PP-binding"/>
    <property type="match status" value="1"/>
</dbReference>
<dbReference type="InterPro" id="IPR014043">
    <property type="entry name" value="Acyl_transferase_dom"/>
</dbReference>
<evidence type="ECO:0000313" key="15">
    <source>
        <dbReference type="Proteomes" id="UP000182841"/>
    </source>
</evidence>
<gene>
    <name evidence="14" type="ORF">SAMN05421870_10345</name>
</gene>
<dbReference type="Gene3D" id="3.90.180.10">
    <property type="entry name" value="Medium-chain alcohol dehydrogenases, catalytic domain"/>
    <property type="match status" value="1"/>
</dbReference>
<feature type="domain" description="Carrier" evidence="11">
    <location>
        <begin position="2077"/>
        <end position="2151"/>
    </location>
</feature>
<dbReference type="InterPro" id="IPR013149">
    <property type="entry name" value="ADH-like_C"/>
</dbReference>
<dbReference type="InterPro" id="IPR014030">
    <property type="entry name" value="Ketoacyl_synth_N"/>
</dbReference>
<dbReference type="Pfam" id="PF00109">
    <property type="entry name" value="ketoacyl-synt"/>
    <property type="match status" value="1"/>
</dbReference>
<dbReference type="PROSITE" id="PS52004">
    <property type="entry name" value="KS3_2"/>
    <property type="match status" value="1"/>
</dbReference>
<dbReference type="SMART" id="SM00829">
    <property type="entry name" value="PKS_ER"/>
    <property type="match status" value="1"/>
</dbReference>
<dbReference type="GO" id="GO:0005886">
    <property type="term" value="C:plasma membrane"/>
    <property type="evidence" value="ECO:0007669"/>
    <property type="project" value="TreeGrafter"/>
</dbReference>
<dbReference type="InterPro" id="IPR016039">
    <property type="entry name" value="Thiolase-like"/>
</dbReference>
<keyword evidence="7" id="KW-0511">Multifunctional enzyme</keyword>
<accession>A0A1H9QSA4</accession>
<feature type="active site" description="Proton acceptor; for dehydratase activity" evidence="9">
    <location>
        <position position="961"/>
    </location>
</feature>
<keyword evidence="15" id="KW-1185">Reference proteome</keyword>
<keyword evidence="4 14" id="KW-0808">Transferase</keyword>
<dbReference type="InterPro" id="IPR049551">
    <property type="entry name" value="PKS_DH_C"/>
</dbReference>
<dbReference type="PANTHER" id="PTHR43775:SF37">
    <property type="entry name" value="SI:DKEY-61P9.11"/>
    <property type="match status" value="1"/>
</dbReference>
<evidence type="ECO:0000256" key="2">
    <source>
        <dbReference type="ARBA" id="ARBA00022450"/>
    </source>
</evidence>
<dbReference type="Pfam" id="PF08240">
    <property type="entry name" value="ADH_N"/>
    <property type="match status" value="1"/>
</dbReference>
<dbReference type="InterPro" id="IPR057326">
    <property type="entry name" value="KR_dom"/>
</dbReference>
<dbReference type="Gene3D" id="3.40.366.10">
    <property type="entry name" value="Malonyl-Coenzyme A Acyl Carrier Protein, domain 2"/>
    <property type="match status" value="1"/>
</dbReference>
<dbReference type="InterPro" id="IPR018201">
    <property type="entry name" value="Ketoacyl_synth_AS"/>
</dbReference>
<dbReference type="Pfam" id="PF08659">
    <property type="entry name" value="KR"/>
    <property type="match status" value="1"/>
</dbReference>
<dbReference type="CDD" id="cd05195">
    <property type="entry name" value="enoyl_red"/>
    <property type="match status" value="1"/>
</dbReference>
<keyword evidence="6" id="KW-0045">Antibiotic biosynthesis</keyword>
<name>A0A1H9QSA4_9ACTN</name>
<evidence type="ECO:0000313" key="14">
    <source>
        <dbReference type="EMBL" id="SER62603.1"/>
    </source>
</evidence>
<dbReference type="Gene3D" id="3.30.70.3290">
    <property type="match status" value="1"/>
</dbReference>
<sequence length="2176" mass="231378">MDTSAVQSSGRGDARPRGEIAVIGVGCRFPGGIGSLSGLWKLLDAKGHTIGPVPADRWTPETLKELPPDVAERMRWGSFLEDVFSYEPDFFGISEHEAPWVDPQHRLLLEVAWEACEHAGTPPTDLAGERVGTFFGLYSRDYLLRSQRPLEDTDPYAIHSGTDSMAAGRLAFLLNLQGPQLTMETGCASGLVAVHTACQSLLNGESNMALAGAASLTLDPEGTVLPARWSFFSPTGQCHSFDAAADGYVRGEGCAVVVLKRLADARRDGDRVLAVVRGSAVNQNGRRSSRLMATSQTAQADVYREALDHAGVRAGQVGLVEAHGPGTAVGDPLEFAAIASVYGQGEGPCAVGSVKTNIGHTEPVAGLASLLKAVCCLRHGAIAPNLHFHDLNPEIDAADTRLYVPTESRPWGVPGPRRAAVSSFSVSGTNCHVIMEQPEESEEPGDGQETSPKEGGEQRAEDGGGGSRDSGSAAGERVFLLSGGTRPATRIAAGRLADWLEGEGTAAPLADVAHTLATRRSHARHRVGVVAGRRSTLVDRLRTYEAESPGEDVTADKVVAEVGQGPLWVFSGHGSQWAGMCAGLLDSEAAFTSVIDTLEPLIGAETGLSLRKTLTSRAEISAMGTVQPVIFAVQLGLAAMWRAHGVEPAAVVGHSMGEVAAAVTAGALRLEDGVRVICRRSRLVERTAGQGVMASVELSRSEVEDGLARAGADGVAVAVEAAPRSTVVGGDAAQIQRLVDEWKAREVMAALISVEIASHTAQMDPILAELRDELSGVEPRKPDLPFYSTVADDPRAPVECDGAYWATNLRSTVRLARAVGAAVEDGHRLFVEISPHPLLGQAVRSTAAEHTHTRTTYVPSLLRETPEKPTFLGHLAGAHCAGHPVDWQRLYGAGRLTDAPPTSWERRTYQIDRPARAAASPEQEGVHHPLTGPRVLDPDGENRHLWQATLSSATLPWLGDHRINGVPVLPGAAFCEMALSAATDIFETGIRQVEVTDVELRQFLPLRGDTEVTATATVRGQGRGTWKLTVPDADGTGRCHATAELRLIEEARKEDTEHPPGRDLAALKAGHDETVDPAGLYAQMRQERGIEHGPAFAGITALAVRGGKGPVTALADIELPAGARIGARRLHWHPVLLDVGLQVAGAAWFATTAVESGSMVPRRIGLLRAYGDVVDARHCHVRLDHADAHACTAHLQLLTGSGDVLAEASGVEFVQVPSHTPEEQFDSRLLRTVWEETPLDSLPDRPASAWTLCPEPETIDQAAALAEALGAHDAHATVLPLPHPTTADTGAFAARLRTCLQEGEAAGRNVVYLPARDAAVDADSPALARDRVLRLIRLAQPMADPALAKETPARLWTVTCAAQEVVEGDQPLLGQAGLQGLCRVLSYEHAELRPTVIDIEPATTPEELAGELLACPPDQDQIAYRAHTRRLARLHNAPMAWDERQLRTVDWSRDNVTLQRGAVRTTSTVELVAGARRAPGPEEIEIALEATSINFGNVLQALGTLDRFRTPEDGAPTPFFDGAGTVAAVGGDVTDIQVGERVAALVYRGDGRLDSLMSRRVCVRADAALQVPDWMDLTTAAGLPAACMTAWYALRHLARLRAGETVLIHSASGGTGLAAVHIARLCGAEIIATAGSAAKRDFLREQGLTHVLDSRDPDFADKVRELTEGRGVDVVLNALTGAAQAAGLDALARQGRFIELGKRDIYADSRIGLLPFRRNITMSSVDLVLLRQTDPALIARIVRELGEALRGGDLPPLPVTTHPVTEAAEPFHTMAAARHTGKLVLTWPTEGTTTLPVDPEDVEVVRTDGTYLVTGGLGGLGLLLARRLADLGAAAIVLNSRSEPDEDTRTVIEELRATGPRVEVVSGDISTAGVVEEAVTAAKACGHPLRGVVHAAAVVEDAIATNIDPLLLDRVWTPKATGAWRLHEATAGLPELDWWAVFSSESSLLGRPGQGSYAAANAWLDEFAAWRRAQGLPAVSINWGGWAEHGRGAYNEQLGYTMIRPVEGLAALEKILAHGRTRTGYGVADLALRTASHPDTAALAFFAPLIGTDGGKGSSGGLAAELAHCIEDDDRRALLRECVTGHLVEMFRLDPDEFDTQTSLVSLGLDSLLALQLRNRIGRDTGLEFPATAMWTHPTVEALTAHLLSLLTDTPSAESEQDTPPAPPVTDDPAQN</sequence>
<dbReference type="Pfam" id="PF00698">
    <property type="entry name" value="Acyl_transf_1"/>
    <property type="match status" value="1"/>
</dbReference>
<dbReference type="GO" id="GO:0071770">
    <property type="term" value="P:DIM/DIP cell wall layer assembly"/>
    <property type="evidence" value="ECO:0007669"/>
    <property type="project" value="TreeGrafter"/>
</dbReference>
<dbReference type="SMART" id="SM01294">
    <property type="entry name" value="PKS_PP_betabranch"/>
    <property type="match status" value="1"/>
</dbReference>
<dbReference type="Gene3D" id="3.40.47.10">
    <property type="match status" value="1"/>
</dbReference>
<dbReference type="InterPro" id="IPR049900">
    <property type="entry name" value="PKS_mFAS_DH"/>
</dbReference>
<dbReference type="Pfam" id="PF02801">
    <property type="entry name" value="Ketoacyl-synt_C"/>
    <property type="match status" value="1"/>
</dbReference>
<dbReference type="InterPro" id="IPR016035">
    <property type="entry name" value="Acyl_Trfase/lysoPLipase"/>
</dbReference>
<dbReference type="InterPro" id="IPR009081">
    <property type="entry name" value="PP-bd_ACP"/>
</dbReference>
<keyword evidence="2" id="KW-0596">Phosphopantetheine</keyword>
<dbReference type="SMART" id="SM00827">
    <property type="entry name" value="PKS_AT"/>
    <property type="match status" value="1"/>
</dbReference>
<dbReference type="FunFam" id="3.40.50.720:FF:000209">
    <property type="entry name" value="Polyketide synthase Pks12"/>
    <property type="match status" value="1"/>
</dbReference>
<dbReference type="Gene3D" id="3.40.50.720">
    <property type="entry name" value="NAD(P)-binding Rossmann-like Domain"/>
    <property type="match status" value="2"/>
</dbReference>
<keyword evidence="5" id="KW-0521">NADP</keyword>
<dbReference type="GO" id="GO:0006633">
    <property type="term" value="P:fatty acid biosynthetic process"/>
    <property type="evidence" value="ECO:0007669"/>
    <property type="project" value="InterPro"/>
</dbReference>
<evidence type="ECO:0000259" key="13">
    <source>
        <dbReference type="PROSITE" id="PS52019"/>
    </source>
</evidence>
<dbReference type="SMART" id="SM00822">
    <property type="entry name" value="PKS_KR"/>
    <property type="match status" value="1"/>
</dbReference>
<dbReference type="InterPro" id="IPR011032">
    <property type="entry name" value="GroES-like_sf"/>
</dbReference>
<evidence type="ECO:0000256" key="7">
    <source>
        <dbReference type="ARBA" id="ARBA00023268"/>
    </source>
</evidence>
<dbReference type="Pfam" id="PF16197">
    <property type="entry name" value="KAsynt_C_assoc"/>
    <property type="match status" value="1"/>
</dbReference>
<dbReference type="RefSeq" id="WP_074999345.1">
    <property type="nucleotide sequence ID" value="NZ_FOGO01000003.1"/>
</dbReference>
<evidence type="ECO:0000259" key="12">
    <source>
        <dbReference type="PROSITE" id="PS52004"/>
    </source>
</evidence>
<dbReference type="STRING" id="943816.AN217_15665"/>
<dbReference type="InterPro" id="IPR020807">
    <property type="entry name" value="PKS_DH"/>
</dbReference>
<dbReference type="SMART" id="SM00826">
    <property type="entry name" value="PKS_DH"/>
    <property type="match status" value="1"/>
</dbReference>
<dbReference type="EMBL" id="FOGO01000003">
    <property type="protein sequence ID" value="SER62603.1"/>
    <property type="molecule type" value="Genomic_DNA"/>
</dbReference>
<dbReference type="InterPro" id="IPR042104">
    <property type="entry name" value="PKS_dehydratase_sf"/>
</dbReference>
<reference evidence="15" key="1">
    <citation type="submission" date="2016-10" db="EMBL/GenBank/DDBJ databases">
        <authorList>
            <person name="Varghese N."/>
            <person name="Submissions S."/>
        </authorList>
    </citation>
    <scope>NUCLEOTIDE SEQUENCE [LARGE SCALE GENOMIC DNA]</scope>
    <source>
        <strain evidence="15">CGMCC 4.6825</strain>
    </source>
</reference>
<keyword evidence="8" id="KW-0012">Acyltransferase</keyword>
<dbReference type="CDD" id="cd00833">
    <property type="entry name" value="PKS"/>
    <property type="match status" value="1"/>
</dbReference>
<feature type="region of interest" description="N-terminal hotdog fold" evidence="9">
    <location>
        <begin position="928"/>
        <end position="1052"/>
    </location>
</feature>
<feature type="domain" description="PKS/mFAS DH" evidence="13">
    <location>
        <begin position="928"/>
        <end position="1222"/>
    </location>
</feature>
<dbReference type="InterPro" id="IPR013968">
    <property type="entry name" value="PKS_KR"/>
</dbReference>
<evidence type="ECO:0000256" key="9">
    <source>
        <dbReference type="PROSITE-ProRule" id="PRU01363"/>
    </source>
</evidence>
<dbReference type="GO" id="GO:0004312">
    <property type="term" value="F:fatty acid synthase activity"/>
    <property type="evidence" value="ECO:0007669"/>
    <property type="project" value="TreeGrafter"/>
</dbReference>
<dbReference type="InterPro" id="IPR036291">
    <property type="entry name" value="NAD(P)-bd_dom_sf"/>
</dbReference>
<dbReference type="InterPro" id="IPR006162">
    <property type="entry name" value="Ppantetheine_attach_site"/>
</dbReference>
<dbReference type="PANTHER" id="PTHR43775">
    <property type="entry name" value="FATTY ACID SYNTHASE"/>
    <property type="match status" value="1"/>
</dbReference>
<feature type="domain" description="Ketosynthase family 3 (KS3)" evidence="12">
    <location>
        <begin position="17"/>
        <end position="437"/>
    </location>
</feature>
<dbReference type="Gene3D" id="3.10.129.110">
    <property type="entry name" value="Polyketide synthase dehydratase"/>
    <property type="match status" value="1"/>
</dbReference>
<evidence type="ECO:0000256" key="4">
    <source>
        <dbReference type="ARBA" id="ARBA00022679"/>
    </source>
</evidence>
<dbReference type="SUPFAM" id="SSF52151">
    <property type="entry name" value="FabD/lysophospholipase-like"/>
    <property type="match status" value="1"/>
</dbReference>
<dbReference type="GO" id="GO:0016491">
    <property type="term" value="F:oxidoreductase activity"/>
    <property type="evidence" value="ECO:0007669"/>
    <property type="project" value="InterPro"/>
</dbReference>
<dbReference type="InterPro" id="IPR049552">
    <property type="entry name" value="PKS_DH_N"/>
</dbReference>
<evidence type="ECO:0000256" key="5">
    <source>
        <dbReference type="ARBA" id="ARBA00022857"/>
    </source>
</evidence>
<dbReference type="PROSITE" id="PS00012">
    <property type="entry name" value="PHOSPHOPANTETHEINE"/>
    <property type="match status" value="1"/>
</dbReference>